<dbReference type="Proteomes" id="UP000073492">
    <property type="component" value="Unassembled WGS sequence"/>
</dbReference>
<dbReference type="AlphaFoldDB" id="A0A139I8Q7"/>
<dbReference type="GO" id="GO:0008171">
    <property type="term" value="F:O-methyltransferase activity"/>
    <property type="evidence" value="ECO:0007669"/>
    <property type="project" value="InterPro"/>
</dbReference>
<gene>
    <name evidence="2" type="ORF">AC579_5012</name>
</gene>
<organism evidence="2 3">
    <name type="scientific">Pseudocercospora musae</name>
    <dbReference type="NCBI Taxonomy" id="113226"/>
    <lineage>
        <taxon>Eukaryota</taxon>
        <taxon>Fungi</taxon>
        <taxon>Dikarya</taxon>
        <taxon>Ascomycota</taxon>
        <taxon>Pezizomycotina</taxon>
        <taxon>Dothideomycetes</taxon>
        <taxon>Dothideomycetidae</taxon>
        <taxon>Mycosphaerellales</taxon>
        <taxon>Mycosphaerellaceae</taxon>
        <taxon>Pseudocercospora</taxon>
    </lineage>
</organism>
<dbReference type="SUPFAM" id="SSF46785">
    <property type="entry name" value="Winged helix' DNA-binding domain"/>
    <property type="match status" value="1"/>
</dbReference>
<proteinExistence type="predicted"/>
<dbReference type="STRING" id="113226.A0A139I8Q7"/>
<sequence length="336" mass="36817">MSFTQALVRTRQMTLVTMASDGNQHGTVLALDEVLHVTAQYAKLISSETNNSSTVTGPTNADTEALRQRSVASTAFAARSTLADRQSQILACVRWLVKLNILSYIPRTGGISYIRLASIARVPLSQLRSVVRMVITSGFLSETQPSLVHHSDLSSLLAYDPSVMNWSVARNDSDNALALNKKAANTVCLRRATWLTDYSVPTAYKFSEATVLWGHTSAKDQTAFSLAVDEKMPFFDYLGRNIDVAKMFSSYMRQVSLISGTDSDHLVDNFDWSRLPPGSTIVDLGGSRGHTSLALARKNSHVKFVVQDLREVITDAAQAIQAEDPGISSEGYEYVT</sequence>
<dbReference type="InterPro" id="IPR001077">
    <property type="entry name" value="COMT_C"/>
</dbReference>
<accession>A0A139I8Q7</accession>
<dbReference type="InterPro" id="IPR029063">
    <property type="entry name" value="SAM-dependent_MTases_sf"/>
</dbReference>
<dbReference type="PANTHER" id="PTHR43712:SF19">
    <property type="entry name" value="DUAL O-METHYLTRANSFERASE_FAD-DEPENDENT MONOOXYGENASE ELCB"/>
    <property type="match status" value="1"/>
</dbReference>
<evidence type="ECO:0000259" key="1">
    <source>
        <dbReference type="Pfam" id="PF00891"/>
    </source>
</evidence>
<dbReference type="EMBL" id="LFZO01000227">
    <property type="protein sequence ID" value="KXT10985.1"/>
    <property type="molecule type" value="Genomic_DNA"/>
</dbReference>
<feature type="domain" description="O-methyltransferase C-terminal" evidence="1">
    <location>
        <begin position="232"/>
        <end position="324"/>
    </location>
</feature>
<dbReference type="PANTHER" id="PTHR43712">
    <property type="entry name" value="PUTATIVE (AFU_ORTHOLOGUE AFUA_4G14580)-RELATED"/>
    <property type="match status" value="1"/>
</dbReference>
<name>A0A139I8Q7_9PEZI</name>
<dbReference type="InterPro" id="IPR036388">
    <property type="entry name" value="WH-like_DNA-bd_sf"/>
</dbReference>
<dbReference type="Pfam" id="PF00891">
    <property type="entry name" value="Methyltransf_2"/>
    <property type="match status" value="1"/>
</dbReference>
<dbReference type="Gene3D" id="3.40.50.150">
    <property type="entry name" value="Vaccinia Virus protein VP39"/>
    <property type="match status" value="1"/>
</dbReference>
<reference evidence="2 3" key="1">
    <citation type="submission" date="2015-07" db="EMBL/GenBank/DDBJ databases">
        <title>Comparative genomics of the Sigatoka disease complex on banana suggests a link between parallel evolutionary changes in Pseudocercospora fijiensis and Pseudocercospora eumusae and increased virulence on the banana host.</title>
        <authorList>
            <person name="Chang T.-C."/>
            <person name="Salvucci A."/>
            <person name="Crous P.W."/>
            <person name="Stergiopoulos I."/>
        </authorList>
    </citation>
    <scope>NUCLEOTIDE SEQUENCE [LARGE SCALE GENOMIC DNA]</scope>
    <source>
        <strain evidence="2 3">CBS 116634</strain>
    </source>
</reference>
<keyword evidence="3" id="KW-1185">Reference proteome</keyword>
<protein>
    <recommendedName>
        <fullName evidence="1">O-methyltransferase C-terminal domain-containing protein</fullName>
    </recommendedName>
</protein>
<dbReference type="OrthoDB" id="2410195at2759"/>
<dbReference type="InterPro" id="IPR036390">
    <property type="entry name" value="WH_DNA-bd_sf"/>
</dbReference>
<evidence type="ECO:0000313" key="2">
    <source>
        <dbReference type="EMBL" id="KXT10985.1"/>
    </source>
</evidence>
<comment type="caution">
    <text evidence="2">The sequence shown here is derived from an EMBL/GenBank/DDBJ whole genome shotgun (WGS) entry which is preliminary data.</text>
</comment>
<evidence type="ECO:0000313" key="3">
    <source>
        <dbReference type="Proteomes" id="UP000073492"/>
    </source>
</evidence>
<dbReference type="Gene3D" id="1.10.10.10">
    <property type="entry name" value="Winged helix-like DNA-binding domain superfamily/Winged helix DNA-binding domain"/>
    <property type="match status" value="1"/>
</dbReference>
<dbReference type="SUPFAM" id="SSF53335">
    <property type="entry name" value="S-adenosyl-L-methionine-dependent methyltransferases"/>
    <property type="match status" value="1"/>
</dbReference>